<dbReference type="InterPro" id="IPR000086">
    <property type="entry name" value="NUDIX_hydrolase_dom"/>
</dbReference>
<dbReference type="InterPro" id="IPR015797">
    <property type="entry name" value="NUDIX_hydrolase-like_dom_sf"/>
</dbReference>
<evidence type="ECO:0000256" key="3">
    <source>
        <dbReference type="ARBA" id="ARBA00022801"/>
    </source>
</evidence>
<sequence>MIDCDGYRANVGIILSNNEGQVFWARRVGQNAWQFPQGGIDHAESPEEAMYRELKEETGLSPGDVDVLGCTREWLKYRLPKRYVRRNQKPLCIGQKQIWYMLRMLGNETAVDLANSPKPEFDHWRWVDYWEPSRQVIFFKRKVYKRALTELEPLLVDTTVSCSLKLLS</sequence>
<protein>
    <recommendedName>
        <fullName evidence="4">RNA pyrophosphohydrolase</fullName>
        <ecNumber evidence="4">3.6.1.-</ecNumber>
    </recommendedName>
    <alternativeName>
        <fullName evidence="4">(Di)nucleoside polyphosphate hydrolase</fullName>
    </alternativeName>
</protein>
<evidence type="ECO:0000256" key="2">
    <source>
        <dbReference type="ARBA" id="ARBA00001946"/>
    </source>
</evidence>
<dbReference type="InterPro" id="IPR022927">
    <property type="entry name" value="RppH"/>
</dbReference>
<dbReference type="PRINTS" id="PR00502">
    <property type="entry name" value="NUDIXFAMILY"/>
</dbReference>
<dbReference type="InterPro" id="IPR020084">
    <property type="entry name" value="NUDIX_hydrolase_CS"/>
</dbReference>
<comment type="similarity">
    <text evidence="4">Belongs to the Nudix hydrolase family. RppH subfamily.</text>
</comment>
<dbReference type="PANTHER" id="PTHR43736">
    <property type="entry name" value="ADP-RIBOSE PYROPHOSPHATASE"/>
    <property type="match status" value="1"/>
</dbReference>
<dbReference type="Proteomes" id="UP000250079">
    <property type="component" value="Chromosome"/>
</dbReference>
<comment type="cofactor">
    <cofactor evidence="4">
        <name>a divalent metal cation</name>
        <dbReference type="ChEBI" id="CHEBI:60240"/>
    </cofactor>
</comment>
<dbReference type="SUPFAM" id="SSF55811">
    <property type="entry name" value="Nudix"/>
    <property type="match status" value="1"/>
</dbReference>
<dbReference type="Pfam" id="PF00293">
    <property type="entry name" value="NUDIX"/>
    <property type="match status" value="1"/>
</dbReference>
<dbReference type="EC" id="3.6.1.-" evidence="4"/>
<organism evidence="6 7">
    <name type="scientific">Granulosicoccus antarcticus IMCC3135</name>
    <dbReference type="NCBI Taxonomy" id="1192854"/>
    <lineage>
        <taxon>Bacteria</taxon>
        <taxon>Pseudomonadati</taxon>
        <taxon>Pseudomonadota</taxon>
        <taxon>Gammaproteobacteria</taxon>
        <taxon>Chromatiales</taxon>
        <taxon>Granulosicoccaceae</taxon>
        <taxon>Granulosicoccus</taxon>
    </lineage>
</organism>
<evidence type="ECO:0000259" key="5">
    <source>
        <dbReference type="PROSITE" id="PS51462"/>
    </source>
</evidence>
<comment type="function">
    <text evidence="4">Accelerates the degradation of transcripts by removing pyrophosphate from the 5'-end of triphosphorylated RNA, leading to a more labile monophosphorylated state that can stimulate subsequent ribonuclease cleavage.</text>
</comment>
<evidence type="ECO:0000313" key="7">
    <source>
        <dbReference type="Proteomes" id="UP000250079"/>
    </source>
</evidence>
<evidence type="ECO:0000313" key="6">
    <source>
        <dbReference type="EMBL" id="ASJ70431.1"/>
    </source>
</evidence>
<dbReference type="FunFam" id="3.90.79.10:FF:000001">
    <property type="entry name" value="RNA pyrophosphohydrolase"/>
    <property type="match status" value="1"/>
</dbReference>
<evidence type="ECO:0000256" key="4">
    <source>
        <dbReference type="HAMAP-Rule" id="MF_00298"/>
    </source>
</evidence>
<dbReference type="KEGG" id="gai:IMCC3135_01560"/>
<reference evidence="6 7" key="1">
    <citation type="submission" date="2016-12" db="EMBL/GenBank/DDBJ databases">
        <authorList>
            <person name="Song W.-J."/>
            <person name="Kurnit D.M."/>
        </authorList>
    </citation>
    <scope>NUCLEOTIDE SEQUENCE [LARGE SCALE GENOMIC DNA]</scope>
    <source>
        <strain evidence="6 7">IMCC3135</strain>
    </source>
</reference>
<dbReference type="InterPro" id="IPR020476">
    <property type="entry name" value="Nudix_hydrolase"/>
</dbReference>
<accession>A0A2Z2NK97</accession>
<dbReference type="NCBIfam" id="NF001937">
    <property type="entry name" value="PRK00714.1-4"/>
    <property type="match status" value="1"/>
</dbReference>
<keyword evidence="7" id="KW-1185">Reference proteome</keyword>
<dbReference type="PANTHER" id="PTHR43736:SF1">
    <property type="entry name" value="DIHYDRONEOPTERIN TRIPHOSPHATE DIPHOSPHATASE"/>
    <property type="match status" value="1"/>
</dbReference>
<dbReference type="HAMAP" id="MF_00298">
    <property type="entry name" value="Nudix_RppH"/>
    <property type="match status" value="1"/>
</dbReference>
<dbReference type="OrthoDB" id="9816040at2"/>
<dbReference type="Gene3D" id="3.90.79.10">
    <property type="entry name" value="Nucleoside Triphosphate Pyrophosphohydrolase"/>
    <property type="match status" value="1"/>
</dbReference>
<dbReference type="RefSeq" id="WP_088921626.1">
    <property type="nucleotide sequence ID" value="NZ_CP018632.1"/>
</dbReference>
<comment type="cofactor">
    <cofactor evidence="1">
        <name>Mn(2+)</name>
        <dbReference type="ChEBI" id="CHEBI:29035"/>
    </cofactor>
</comment>
<name>A0A2Z2NK97_9GAMM</name>
<gene>
    <name evidence="6" type="primary">rppH_1</name>
    <name evidence="4" type="synonym">nudH</name>
    <name evidence="4" type="synonym">rppH</name>
    <name evidence="6" type="ORF">IMCC3135_01560</name>
</gene>
<dbReference type="AlphaFoldDB" id="A0A2Z2NK97"/>
<dbReference type="PROSITE" id="PS00893">
    <property type="entry name" value="NUDIX_BOX"/>
    <property type="match status" value="1"/>
</dbReference>
<dbReference type="NCBIfam" id="NF001934">
    <property type="entry name" value="PRK00714.1-1"/>
    <property type="match status" value="1"/>
</dbReference>
<feature type="short sequence motif" description="Nudix box" evidence="4">
    <location>
        <begin position="38"/>
        <end position="59"/>
    </location>
</feature>
<dbReference type="CDD" id="cd03671">
    <property type="entry name" value="NUDIX_Ap4A_hydrolase_plant_like"/>
    <property type="match status" value="1"/>
</dbReference>
<dbReference type="GO" id="GO:0034353">
    <property type="term" value="F:mRNA 5'-diphosphatase activity"/>
    <property type="evidence" value="ECO:0007669"/>
    <property type="project" value="UniProtKB-ARBA"/>
</dbReference>
<dbReference type="PROSITE" id="PS51462">
    <property type="entry name" value="NUDIX"/>
    <property type="match status" value="1"/>
</dbReference>
<feature type="domain" description="Nudix hydrolase" evidence="5">
    <location>
        <begin position="6"/>
        <end position="149"/>
    </location>
</feature>
<dbReference type="EMBL" id="CP018632">
    <property type="protein sequence ID" value="ASJ70431.1"/>
    <property type="molecule type" value="Genomic_DNA"/>
</dbReference>
<dbReference type="NCBIfam" id="NF001938">
    <property type="entry name" value="PRK00714.1-5"/>
    <property type="match status" value="1"/>
</dbReference>
<comment type="cofactor">
    <cofactor evidence="2">
        <name>Mg(2+)</name>
        <dbReference type="ChEBI" id="CHEBI:18420"/>
    </cofactor>
</comment>
<evidence type="ECO:0000256" key="1">
    <source>
        <dbReference type="ARBA" id="ARBA00001936"/>
    </source>
</evidence>
<proteinExistence type="inferred from homology"/>
<keyword evidence="3 4" id="KW-0378">Hydrolase</keyword>